<evidence type="ECO:0000313" key="7">
    <source>
        <dbReference type="EMBL" id="RLQ21248.1"/>
    </source>
</evidence>
<sequence length="271" mass="29214">MLRLLALLSLAGVVLLHGCSSPKGKNGDAYQASRYSQAQDTAPLRHIGPDAVQDAVPRADPILAVGNKSPYTVNGVSYEILEDYRNYRERGTASWYGSKFHGHETSNGEIFDLYAASAAHKTLPIPSYARVTNLANGRSVVVRVNDRGPFHGDRLIDLSYGAAVKLGYMEHGTAEVEVEVLNIAGVDDRRDAPGTHYRFLQLGAFGAESSARRLQGELQAFLQVPVSVSQVDASGTLLYRVRVGPVASADQLALVQQQLRDGGYPAGQPLP</sequence>
<evidence type="ECO:0000256" key="4">
    <source>
        <dbReference type="HAMAP-Rule" id="MF_02071"/>
    </source>
</evidence>
<dbReference type="GO" id="GO:0071555">
    <property type="term" value="P:cell wall organization"/>
    <property type="evidence" value="ECO:0007669"/>
    <property type="project" value="UniProtKB-KW"/>
</dbReference>
<comment type="caution">
    <text evidence="7">The sequence shown here is derived from an EMBL/GenBank/DDBJ whole genome shotgun (WGS) entry which is preliminary data.</text>
</comment>
<dbReference type="AlphaFoldDB" id="A0A3L7DUJ9"/>
<dbReference type="RefSeq" id="WP_117955428.1">
    <property type="nucleotide sequence ID" value="NZ_QRAN01000014.1"/>
</dbReference>
<dbReference type="OrthoDB" id="9779128at2"/>
<evidence type="ECO:0000256" key="3">
    <source>
        <dbReference type="ARBA" id="ARBA00023316"/>
    </source>
</evidence>
<evidence type="ECO:0000256" key="1">
    <source>
        <dbReference type="ARBA" id="ARBA00022729"/>
    </source>
</evidence>
<keyword evidence="1" id="KW-0732">Signal</keyword>
<dbReference type="SUPFAM" id="SSF50685">
    <property type="entry name" value="Barwin-like endoglucanases"/>
    <property type="match status" value="1"/>
</dbReference>
<dbReference type="Pfam" id="PF03330">
    <property type="entry name" value="DPBB_1"/>
    <property type="match status" value="1"/>
</dbReference>
<accession>A0A3L7DUJ9</accession>
<protein>
    <recommendedName>
        <fullName evidence="4">Endolytic peptidoglycan transglycosylase RlpA</fullName>
        <ecNumber evidence="4">4.2.2.-</ecNumber>
    </recommendedName>
</protein>
<evidence type="ECO:0000256" key="5">
    <source>
        <dbReference type="RuleBase" id="RU003495"/>
    </source>
</evidence>
<dbReference type="InterPro" id="IPR012997">
    <property type="entry name" value="RplA"/>
</dbReference>
<dbReference type="InterPro" id="IPR007730">
    <property type="entry name" value="SPOR-like_dom"/>
</dbReference>
<dbReference type="EMBL" id="QRAN01000014">
    <property type="protein sequence ID" value="RLQ21248.1"/>
    <property type="molecule type" value="Genomic_DNA"/>
</dbReference>
<dbReference type="GO" id="GO:0042834">
    <property type="term" value="F:peptidoglycan binding"/>
    <property type="evidence" value="ECO:0007669"/>
    <property type="project" value="InterPro"/>
</dbReference>
<dbReference type="InterPro" id="IPR036908">
    <property type="entry name" value="RlpA-like_sf"/>
</dbReference>
<dbReference type="CDD" id="cd22268">
    <property type="entry name" value="DPBB_RlpA-like"/>
    <property type="match status" value="1"/>
</dbReference>
<dbReference type="InterPro" id="IPR036680">
    <property type="entry name" value="SPOR-like_sf"/>
</dbReference>
<dbReference type="SUPFAM" id="SSF110997">
    <property type="entry name" value="Sporulation related repeat"/>
    <property type="match status" value="1"/>
</dbReference>
<dbReference type="FunFam" id="2.40.40.10:FF:000003">
    <property type="entry name" value="Endolytic peptidoglycan transglycosylase RlpA"/>
    <property type="match status" value="1"/>
</dbReference>
<dbReference type="PROSITE" id="PS51724">
    <property type="entry name" value="SPOR"/>
    <property type="match status" value="1"/>
</dbReference>
<dbReference type="Pfam" id="PF05036">
    <property type="entry name" value="SPOR"/>
    <property type="match status" value="1"/>
</dbReference>
<keyword evidence="8" id="KW-1185">Reference proteome</keyword>
<comment type="function">
    <text evidence="4">Lytic transglycosylase with a strong preference for naked glycan strands that lack stem peptides.</text>
</comment>
<proteinExistence type="inferred from homology"/>
<dbReference type="HAMAP" id="MF_02071">
    <property type="entry name" value="RlpA"/>
    <property type="match status" value="1"/>
</dbReference>
<dbReference type="InterPro" id="IPR034718">
    <property type="entry name" value="RlpA"/>
</dbReference>
<dbReference type="InterPro" id="IPR009009">
    <property type="entry name" value="RlpA-like_DPBB"/>
</dbReference>
<reference evidence="7 8" key="1">
    <citation type="submission" date="2018-07" db="EMBL/GenBank/DDBJ databases">
        <title>Halioglobus sp. genome submission.</title>
        <authorList>
            <person name="Ye M.-Q."/>
            <person name="Du Z.-J."/>
        </authorList>
    </citation>
    <scope>NUCLEOTIDE SEQUENCE [LARGE SCALE GENOMIC DNA]</scope>
    <source>
        <strain evidence="7 8">U0301</strain>
    </source>
</reference>
<keyword evidence="3 4" id="KW-0961">Cell wall biogenesis/degradation</keyword>
<dbReference type="Gene3D" id="3.30.70.1070">
    <property type="entry name" value="Sporulation related repeat"/>
    <property type="match status" value="1"/>
</dbReference>
<dbReference type="NCBIfam" id="TIGR00413">
    <property type="entry name" value="rlpA"/>
    <property type="match status" value="1"/>
</dbReference>
<dbReference type="GO" id="GO:0008932">
    <property type="term" value="F:lytic endotransglycosylase activity"/>
    <property type="evidence" value="ECO:0007669"/>
    <property type="project" value="UniProtKB-UniRule"/>
</dbReference>
<organism evidence="7 8">
    <name type="scientific">Seongchinamella sediminis</name>
    <dbReference type="NCBI Taxonomy" id="2283635"/>
    <lineage>
        <taxon>Bacteria</taxon>
        <taxon>Pseudomonadati</taxon>
        <taxon>Pseudomonadota</taxon>
        <taxon>Gammaproteobacteria</taxon>
        <taxon>Cellvibrionales</taxon>
        <taxon>Halieaceae</taxon>
        <taxon>Seongchinamella</taxon>
    </lineage>
</organism>
<dbReference type="GO" id="GO:0009279">
    <property type="term" value="C:cell outer membrane"/>
    <property type="evidence" value="ECO:0007669"/>
    <property type="project" value="TreeGrafter"/>
</dbReference>
<dbReference type="PANTHER" id="PTHR34183:SF1">
    <property type="entry name" value="ENDOLYTIC PEPTIDOGLYCAN TRANSGLYCOSYLASE RLPA"/>
    <property type="match status" value="1"/>
</dbReference>
<dbReference type="PANTHER" id="PTHR34183">
    <property type="entry name" value="ENDOLYTIC PEPTIDOGLYCAN TRANSGLYCOSYLASE RLPA"/>
    <property type="match status" value="1"/>
</dbReference>
<evidence type="ECO:0000259" key="6">
    <source>
        <dbReference type="PROSITE" id="PS51724"/>
    </source>
</evidence>
<dbReference type="Gene3D" id="2.40.40.10">
    <property type="entry name" value="RlpA-like domain"/>
    <property type="match status" value="1"/>
</dbReference>
<evidence type="ECO:0000313" key="8">
    <source>
        <dbReference type="Proteomes" id="UP000265509"/>
    </source>
</evidence>
<gene>
    <name evidence="4" type="primary">rlpA</name>
    <name evidence="7" type="ORF">DWB85_13125</name>
</gene>
<keyword evidence="2 4" id="KW-0456">Lyase</keyword>
<dbReference type="Proteomes" id="UP000265509">
    <property type="component" value="Unassembled WGS sequence"/>
</dbReference>
<evidence type="ECO:0000256" key="2">
    <source>
        <dbReference type="ARBA" id="ARBA00023239"/>
    </source>
</evidence>
<comment type="similarity">
    <text evidence="4 5">Belongs to the RlpA family.</text>
</comment>
<feature type="domain" description="SPOR" evidence="6">
    <location>
        <begin position="192"/>
        <end position="271"/>
    </location>
</feature>
<dbReference type="EC" id="4.2.2.-" evidence="4"/>
<dbReference type="GO" id="GO:0000270">
    <property type="term" value="P:peptidoglycan metabolic process"/>
    <property type="evidence" value="ECO:0007669"/>
    <property type="project" value="UniProtKB-UniRule"/>
</dbReference>
<name>A0A3L7DUJ9_9GAMM</name>